<accession>A0A397JP28</accession>
<dbReference type="EMBL" id="PQFF01000011">
    <property type="protein sequence ID" value="RHZ89681.1"/>
    <property type="molecule type" value="Genomic_DNA"/>
</dbReference>
<sequence length="56" mass="6517">MFQYHHHDSIVTSDNINTTTTTKRKRRRKIKTTIGSPITNNSNENFYIYHCSNCGA</sequence>
<proteinExistence type="predicted"/>
<comment type="caution">
    <text evidence="2">The sequence shown here is derived from an EMBL/GenBank/DDBJ whole genome shotgun (WGS) entry which is preliminary data.</text>
</comment>
<protein>
    <submittedName>
        <fullName evidence="2">Uncharacterized protein</fullName>
    </submittedName>
</protein>
<keyword evidence="3" id="KW-1185">Reference proteome</keyword>
<organism evidence="2 3">
    <name type="scientific">Diversispora epigaea</name>
    <dbReference type="NCBI Taxonomy" id="1348612"/>
    <lineage>
        <taxon>Eukaryota</taxon>
        <taxon>Fungi</taxon>
        <taxon>Fungi incertae sedis</taxon>
        <taxon>Mucoromycota</taxon>
        <taxon>Glomeromycotina</taxon>
        <taxon>Glomeromycetes</taxon>
        <taxon>Diversisporales</taxon>
        <taxon>Diversisporaceae</taxon>
        <taxon>Diversispora</taxon>
    </lineage>
</organism>
<dbReference type="AlphaFoldDB" id="A0A397JP28"/>
<evidence type="ECO:0000256" key="1">
    <source>
        <dbReference type="SAM" id="MobiDB-lite"/>
    </source>
</evidence>
<name>A0A397JP28_9GLOM</name>
<gene>
    <name evidence="2" type="ORF">Glove_13g150</name>
</gene>
<feature type="region of interest" description="Disordered" evidence="1">
    <location>
        <begin position="1"/>
        <end position="29"/>
    </location>
</feature>
<evidence type="ECO:0000313" key="2">
    <source>
        <dbReference type="EMBL" id="RHZ89681.1"/>
    </source>
</evidence>
<dbReference type="Proteomes" id="UP000266861">
    <property type="component" value="Unassembled WGS sequence"/>
</dbReference>
<evidence type="ECO:0000313" key="3">
    <source>
        <dbReference type="Proteomes" id="UP000266861"/>
    </source>
</evidence>
<reference evidence="2 3" key="1">
    <citation type="submission" date="2018-08" db="EMBL/GenBank/DDBJ databases">
        <title>Genome and evolution of the arbuscular mycorrhizal fungus Diversispora epigaea (formerly Glomus versiforme) and its bacterial endosymbionts.</title>
        <authorList>
            <person name="Sun X."/>
            <person name="Fei Z."/>
            <person name="Harrison M."/>
        </authorList>
    </citation>
    <scope>NUCLEOTIDE SEQUENCE [LARGE SCALE GENOMIC DNA]</scope>
    <source>
        <strain evidence="2 3">IT104</strain>
    </source>
</reference>